<evidence type="ECO:0000256" key="1">
    <source>
        <dbReference type="ARBA" id="ARBA00004123"/>
    </source>
</evidence>
<dbReference type="Pfam" id="PF01424">
    <property type="entry name" value="R3H"/>
    <property type="match status" value="1"/>
</dbReference>
<keyword evidence="5 10" id="KW-0863">Zinc-finger</keyword>
<reference evidence="15" key="1">
    <citation type="submission" date="2021-07" db="EMBL/GenBank/DDBJ databases">
        <title>Elsinoe batatas strain:CRI-CJ2 Genome sequencing and assembly.</title>
        <authorList>
            <person name="Huang L."/>
        </authorList>
    </citation>
    <scope>NUCLEOTIDE SEQUENCE</scope>
    <source>
        <strain evidence="15">CRI-CJ2</strain>
    </source>
</reference>
<dbReference type="AlphaFoldDB" id="A0A8K0KUN4"/>
<keyword evidence="4" id="KW-0677">Repeat</keyword>
<keyword evidence="3" id="KW-0479">Metal-binding</keyword>
<feature type="region of interest" description="Disordered" evidence="11">
    <location>
        <begin position="138"/>
        <end position="162"/>
    </location>
</feature>
<accession>A0A8K0KUN4</accession>
<evidence type="ECO:0000259" key="13">
    <source>
        <dbReference type="PROSITE" id="PS50089"/>
    </source>
</evidence>
<dbReference type="Gene3D" id="3.30.1370.50">
    <property type="entry name" value="R3H-like domain"/>
    <property type="match status" value="1"/>
</dbReference>
<evidence type="ECO:0000259" key="12">
    <source>
        <dbReference type="PROSITE" id="PS50016"/>
    </source>
</evidence>
<sequence>MSAADIQPQPTSAPTQPRRGNHHHGRSRRARPDGTAQDGSQPQGADGGPGRRGRGGRNPALAMRPASLPPTQNGTTANTNHSPVTHGSSSGGRGRRGRGGAPRPQRTVNGRAFGGALTQDTPEGGVSLQAGATEFVPGQPLVTSHQAQRPPVNAPRRRRMSKSTAPDIMTRTHEDIEHANYECPICTSEVQRNSKVWSCHTCWTVFHLSCIKKWASNEGSAAARRASLTNGETPPARQWRCPGCNLPKDEQPRTYTCWCGKETDPRPPTGLPPHSCGNTCGKERVRKCPHPCQLTCHAGPCLPCTYMGPTQSCFCGKNEVTRRCVETDYENGWSCDEVCGDLMPCGVHTCPRPCHEGLCGACEEHVQAHCYCGQEQKDIQCCEQGEIRTSQRMQIESNDDEPLTEEWTGSYQCANSCNRPFDCGVHTCEKPCHAQEANSTHCPRSPDVVTHCPCGKTPLSEFAGASRDSCSDPIPNCDKTCMKPLGCGHACEQKCHAGECLPCMKTVDISCQCGRTTTSTICHQGSEFRPQCFRVCHATLSCGRHACDDRCCTGERKAAERLSQKKKSRPLGSAAPPPDLIEAEHICTRVCGRLLKCGNHTCQDLCHKGPCHSCREAIFDEITCHCGRTSLEPPLPCGTSPPPCRFQCERAKSCGHPQVQHNCHLDNESCPKCPFLVSRRCMCGKTTLKNQPCFLTAVSCGQICGNKLKCGSHFCRKPCHKPGECEDAGSNAACSQPCGKPKKACGHPDEAPCHAPYPCKEDKPCASKIIVACPCQAQKQETRCNASRSSEGNANKTLQCNEECARQQRNARLAAALHIDPSSHVEGGDHIPYSDETLDLYSASPSFAQSQEREFRVFAEDEGEKRMRFKPMKAQERAFLHALAEDFGLDSESLDPEPHRHVVLLKTPRFVRAPGKTVGEAVRIRTLKRKIVERPREEKRPGVDENRHPLNAFVLVGTRFGLTEEEVKSIIASAVPVDEAIRFDVIFLPSEEVVLRPLGGGLGLEQTLRDVKPALEAVVKAKQIGTLLLCCVDASQNIVRKETDSVAADGWSRVAAKGAAPRRAPGVTAIGGQNTYAALSGGGLASGGKVTFAKKKEKVAKKVVEPVVDDWEAEMEAEEKRSGGQGGGVSDAEGLVEREAGGDIDVPASEPVQEEKRSEGEGMDMEGKQAEGTDGMVEAA</sequence>
<evidence type="ECO:0000313" key="15">
    <source>
        <dbReference type="EMBL" id="KAG8623542.1"/>
    </source>
</evidence>
<feature type="compositionally biased region" description="Basic and acidic residues" evidence="11">
    <location>
        <begin position="1153"/>
        <end position="1171"/>
    </location>
</feature>
<evidence type="ECO:0000256" key="8">
    <source>
        <dbReference type="ARBA" id="ARBA00023163"/>
    </source>
</evidence>
<dbReference type="FunFam" id="3.30.1370.50:FF:000006">
    <property type="entry name" value="NF-X1 finger transcription factor"/>
    <property type="match status" value="1"/>
</dbReference>
<keyword evidence="8" id="KW-0804">Transcription</keyword>
<feature type="domain" description="PHD-type" evidence="12">
    <location>
        <begin position="180"/>
        <end position="247"/>
    </location>
</feature>
<comment type="similarity">
    <text evidence="2">Belongs to the NFX1 family.</text>
</comment>
<dbReference type="Pfam" id="PF01422">
    <property type="entry name" value="zf-NF-X1"/>
    <property type="match status" value="7"/>
</dbReference>
<organism evidence="15 16">
    <name type="scientific">Elsinoe batatas</name>
    <dbReference type="NCBI Taxonomy" id="2601811"/>
    <lineage>
        <taxon>Eukaryota</taxon>
        <taxon>Fungi</taxon>
        <taxon>Dikarya</taxon>
        <taxon>Ascomycota</taxon>
        <taxon>Pezizomycotina</taxon>
        <taxon>Dothideomycetes</taxon>
        <taxon>Dothideomycetidae</taxon>
        <taxon>Myriangiales</taxon>
        <taxon>Elsinoaceae</taxon>
        <taxon>Elsinoe</taxon>
    </lineage>
</organism>
<evidence type="ECO:0000313" key="16">
    <source>
        <dbReference type="Proteomes" id="UP000809789"/>
    </source>
</evidence>
<evidence type="ECO:0000259" key="14">
    <source>
        <dbReference type="PROSITE" id="PS51061"/>
    </source>
</evidence>
<dbReference type="OrthoDB" id="6512771at2759"/>
<dbReference type="InterPro" id="IPR019787">
    <property type="entry name" value="Znf_PHD-finger"/>
</dbReference>
<evidence type="ECO:0000256" key="5">
    <source>
        <dbReference type="ARBA" id="ARBA00022771"/>
    </source>
</evidence>
<evidence type="ECO:0000256" key="6">
    <source>
        <dbReference type="ARBA" id="ARBA00022833"/>
    </source>
</evidence>
<feature type="compositionally biased region" description="Basic residues" evidence="11">
    <location>
        <begin position="19"/>
        <end position="29"/>
    </location>
</feature>
<evidence type="ECO:0000256" key="3">
    <source>
        <dbReference type="ARBA" id="ARBA00022723"/>
    </source>
</evidence>
<feature type="region of interest" description="Disordered" evidence="11">
    <location>
        <begin position="1114"/>
        <end position="1180"/>
    </location>
</feature>
<keyword evidence="7" id="KW-0805">Transcription regulation</keyword>
<evidence type="ECO:0000256" key="2">
    <source>
        <dbReference type="ARBA" id="ARBA00007269"/>
    </source>
</evidence>
<dbReference type="SMART" id="SM00393">
    <property type="entry name" value="R3H"/>
    <property type="match status" value="1"/>
</dbReference>
<dbReference type="InterPro" id="IPR034078">
    <property type="entry name" value="NFX1_fam"/>
</dbReference>
<keyword evidence="16" id="KW-1185">Reference proteome</keyword>
<dbReference type="CDD" id="cd16492">
    <property type="entry name" value="RING-CH-C4HC3_NFX1-like"/>
    <property type="match status" value="1"/>
</dbReference>
<evidence type="ECO:0000256" key="7">
    <source>
        <dbReference type="ARBA" id="ARBA00023015"/>
    </source>
</evidence>
<dbReference type="SUPFAM" id="SSF57850">
    <property type="entry name" value="RING/U-box"/>
    <property type="match status" value="1"/>
</dbReference>
<dbReference type="PROSITE" id="PS50089">
    <property type="entry name" value="ZF_RING_2"/>
    <property type="match status" value="1"/>
</dbReference>
<dbReference type="PROSITE" id="PS50016">
    <property type="entry name" value="ZF_PHD_2"/>
    <property type="match status" value="1"/>
</dbReference>
<dbReference type="InterPro" id="IPR036867">
    <property type="entry name" value="R3H_dom_sf"/>
</dbReference>
<comment type="subcellular location">
    <subcellularLocation>
        <location evidence="1">Nucleus</location>
    </subcellularLocation>
</comment>
<keyword evidence="9" id="KW-0539">Nucleus</keyword>
<dbReference type="PANTHER" id="PTHR12360:SF12">
    <property type="entry name" value="TRANSCRIPTIONAL REPRESSOR NF-X1"/>
    <property type="match status" value="1"/>
</dbReference>
<dbReference type="PANTHER" id="PTHR12360">
    <property type="entry name" value="NUCLEAR TRANSCRIPTION FACTOR, X-BOX BINDING 1 NFX1"/>
    <property type="match status" value="1"/>
</dbReference>
<dbReference type="InterPro" id="IPR001374">
    <property type="entry name" value="R3H_dom"/>
</dbReference>
<protein>
    <recommendedName>
        <fullName evidence="17">R3H domain-containing protein</fullName>
    </recommendedName>
</protein>
<feature type="domain" description="RING-type" evidence="13">
    <location>
        <begin position="183"/>
        <end position="245"/>
    </location>
</feature>
<evidence type="ECO:0000256" key="4">
    <source>
        <dbReference type="ARBA" id="ARBA00022737"/>
    </source>
</evidence>
<dbReference type="GO" id="GO:0000981">
    <property type="term" value="F:DNA-binding transcription factor activity, RNA polymerase II-specific"/>
    <property type="evidence" value="ECO:0007669"/>
    <property type="project" value="TreeGrafter"/>
</dbReference>
<dbReference type="GO" id="GO:0000977">
    <property type="term" value="F:RNA polymerase II transcription regulatory region sequence-specific DNA binding"/>
    <property type="evidence" value="ECO:0007669"/>
    <property type="project" value="TreeGrafter"/>
</dbReference>
<evidence type="ECO:0008006" key="17">
    <source>
        <dbReference type="Google" id="ProtNLM"/>
    </source>
</evidence>
<comment type="caution">
    <text evidence="15">The sequence shown here is derived from an EMBL/GenBank/DDBJ whole genome shotgun (WGS) entry which is preliminary data.</text>
</comment>
<proteinExistence type="inferred from homology"/>
<evidence type="ECO:0000256" key="10">
    <source>
        <dbReference type="PROSITE-ProRule" id="PRU00175"/>
    </source>
</evidence>
<evidence type="ECO:0000256" key="9">
    <source>
        <dbReference type="ARBA" id="ARBA00023242"/>
    </source>
</evidence>
<feature type="domain" description="R3H" evidence="14">
    <location>
        <begin position="845"/>
        <end position="908"/>
    </location>
</feature>
<evidence type="ECO:0000256" key="11">
    <source>
        <dbReference type="SAM" id="MobiDB-lite"/>
    </source>
</evidence>
<dbReference type="InterPro" id="IPR001841">
    <property type="entry name" value="Znf_RING"/>
</dbReference>
<dbReference type="GO" id="GO:0000122">
    <property type="term" value="P:negative regulation of transcription by RNA polymerase II"/>
    <property type="evidence" value="ECO:0007669"/>
    <property type="project" value="TreeGrafter"/>
</dbReference>
<dbReference type="InterPro" id="IPR000967">
    <property type="entry name" value="Znf_NFX1"/>
</dbReference>
<dbReference type="CDD" id="cd06008">
    <property type="entry name" value="NF-X1-zinc-finger"/>
    <property type="match status" value="4"/>
</dbReference>
<dbReference type="GO" id="GO:0008270">
    <property type="term" value="F:zinc ion binding"/>
    <property type="evidence" value="ECO:0007669"/>
    <property type="project" value="UniProtKB-KW"/>
</dbReference>
<name>A0A8K0KUN4_9PEZI</name>
<feature type="compositionally biased region" description="Polar residues" evidence="11">
    <location>
        <begin position="69"/>
        <end position="86"/>
    </location>
</feature>
<dbReference type="GO" id="GO:0005634">
    <property type="term" value="C:nucleus"/>
    <property type="evidence" value="ECO:0007669"/>
    <property type="project" value="UniProtKB-SubCell"/>
</dbReference>
<dbReference type="SUPFAM" id="SSF82708">
    <property type="entry name" value="R3H domain"/>
    <property type="match status" value="1"/>
</dbReference>
<keyword evidence="6" id="KW-0862">Zinc</keyword>
<dbReference type="EMBL" id="JAESVG020000010">
    <property type="protein sequence ID" value="KAG8623542.1"/>
    <property type="molecule type" value="Genomic_DNA"/>
</dbReference>
<dbReference type="SMART" id="SM00438">
    <property type="entry name" value="ZnF_NFX"/>
    <property type="match status" value="9"/>
</dbReference>
<feature type="region of interest" description="Disordered" evidence="11">
    <location>
        <begin position="1"/>
        <end position="126"/>
    </location>
</feature>
<dbReference type="Proteomes" id="UP000809789">
    <property type="component" value="Unassembled WGS sequence"/>
</dbReference>
<dbReference type="PROSITE" id="PS51061">
    <property type="entry name" value="R3H"/>
    <property type="match status" value="1"/>
</dbReference>
<gene>
    <name evidence="15" type="ORF">KVT40_008518</name>
</gene>